<evidence type="ECO:0000256" key="4">
    <source>
        <dbReference type="ARBA" id="ARBA00023002"/>
    </source>
</evidence>
<dbReference type="CTD" id="242"/>
<feature type="domain" description="Lipoxygenase" evidence="7">
    <location>
        <begin position="115"/>
        <end position="410"/>
    </location>
</feature>
<dbReference type="PROSITE" id="PS00711">
    <property type="entry name" value="LIPOXYGENASE_1"/>
    <property type="match status" value="1"/>
</dbReference>
<evidence type="ECO:0000256" key="5">
    <source>
        <dbReference type="ARBA" id="ARBA00023004"/>
    </source>
</evidence>
<dbReference type="GO" id="GO:0034440">
    <property type="term" value="P:lipid oxidation"/>
    <property type="evidence" value="ECO:0007669"/>
    <property type="project" value="InterPro"/>
</dbReference>
<dbReference type="SUPFAM" id="SSF49723">
    <property type="entry name" value="Lipase/lipooxygenase domain (PLAT/LH2 domain)"/>
    <property type="match status" value="1"/>
</dbReference>
<evidence type="ECO:0000256" key="1">
    <source>
        <dbReference type="ARBA" id="ARBA00001962"/>
    </source>
</evidence>
<sequence>MDQNGSSQNQPGEQVIYKVEVTTGQGLLTGTFDLISIVLVGTNGESPKTYLNQFGMTCCQGSLDRPDVGLQLPEFPVKPVLPGAALPDLLHHNESGYTGLSLASDWQRGLCFLPPGLFEAKMKGFLYKPYSWEKLEDIRKIFWFYHTPVSEFVFKHWKDDAFFGYQFLNGINPIKIQKCTDIPDNFPVTQEMVAPTLGRSTTLQEELKKGTIYLVNYKILEDIPTILLNNKQQYIAAPLCLLHQKASGEVLPLAIQLSQHPGPQSPIFLPTDEEWLWTLAKTWVRNSEFHTHEVIAHLLRGHLMSEIFSVATLRTLPMCHPVYKLLIPHLRYSIHINVLARTFLISQGGTFDKAIATGRRGLAVLLRKATDDLTYTQLCLPDDIEARGVGDLLHYYYRDDGLKIWEAIKR</sequence>
<dbReference type="PRINTS" id="PR00087">
    <property type="entry name" value="LIPOXYGENASE"/>
</dbReference>
<dbReference type="InterPro" id="IPR013819">
    <property type="entry name" value="LipOase_C"/>
</dbReference>
<dbReference type="PANTHER" id="PTHR11771">
    <property type="entry name" value="LIPOXYGENASE"/>
    <property type="match status" value="1"/>
</dbReference>
<dbReference type="PROSITE" id="PS51393">
    <property type="entry name" value="LIPOXYGENASE_3"/>
    <property type="match status" value="1"/>
</dbReference>
<accession>A0A6I9YZ45</accession>
<dbReference type="Pfam" id="PF00305">
    <property type="entry name" value="Lipoxygenase"/>
    <property type="match status" value="1"/>
</dbReference>
<dbReference type="InterPro" id="IPR036226">
    <property type="entry name" value="LipOase_C_sf"/>
</dbReference>
<evidence type="ECO:0000313" key="9">
    <source>
        <dbReference type="RefSeq" id="XP_013929319.1"/>
    </source>
</evidence>
<keyword evidence="2 6" id="KW-0479">Metal-binding</keyword>
<dbReference type="GeneID" id="106555076"/>
<gene>
    <name evidence="9" type="primary">ALOX12B</name>
</gene>
<keyword evidence="3 6" id="KW-0223">Dioxygenase</keyword>
<evidence type="ECO:0000256" key="2">
    <source>
        <dbReference type="ARBA" id="ARBA00022723"/>
    </source>
</evidence>
<dbReference type="InterPro" id="IPR036392">
    <property type="entry name" value="PLAT/LH2_dom_sf"/>
</dbReference>
<evidence type="ECO:0000313" key="8">
    <source>
        <dbReference type="Proteomes" id="UP000504617"/>
    </source>
</evidence>
<protein>
    <submittedName>
        <fullName evidence="9">Arachidonate 12-lipoxygenase, 12R-type</fullName>
    </submittedName>
</protein>
<keyword evidence="5 6" id="KW-0408">Iron</keyword>
<evidence type="ECO:0000256" key="6">
    <source>
        <dbReference type="RuleBase" id="RU003974"/>
    </source>
</evidence>
<dbReference type="AlphaFoldDB" id="A0A6I9YZ45"/>
<comment type="similarity">
    <text evidence="6">Belongs to the lipoxygenase family.</text>
</comment>
<keyword evidence="4 6" id="KW-0560">Oxidoreductase</keyword>
<dbReference type="InterPro" id="IPR000907">
    <property type="entry name" value="LipOase"/>
</dbReference>
<dbReference type="GO" id="GO:0016702">
    <property type="term" value="F:oxidoreductase activity, acting on single donors with incorporation of molecular oxygen, incorporation of two atoms of oxygen"/>
    <property type="evidence" value="ECO:0007669"/>
    <property type="project" value="InterPro"/>
</dbReference>
<dbReference type="InterPro" id="IPR020833">
    <property type="entry name" value="LipOase_Fe_BS"/>
</dbReference>
<dbReference type="OrthoDB" id="407298at2759"/>
<dbReference type="Gene3D" id="3.10.450.60">
    <property type="match status" value="1"/>
</dbReference>
<comment type="cofactor">
    <cofactor evidence="1 6">
        <name>Fe cation</name>
        <dbReference type="ChEBI" id="CHEBI:24875"/>
    </cofactor>
</comment>
<evidence type="ECO:0000259" key="7">
    <source>
        <dbReference type="PROSITE" id="PS51393"/>
    </source>
</evidence>
<proteinExistence type="inferred from homology"/>
<dbReference type="KEGG" id="tsr:106555076"/>
<dbReference type="SUPFAM" id="SSF48484">
    <property type="entry name" value="Lipoxigenase"/>
    <property type="match status" value="1"/>
</dbReference>
<dbReference type="RefSeq" id="XP_013929319.1">
    <property type="nucleotide sequence ID" value="XM_014073844.1"/>
</dbReference>
<dbReference type="GO" id="GO:0046872">
    <property type="term" value="F:metal ion binding"/>
    <property type="evidence" value="ECO:0007669"/>
    <property type="project" value="UniProtKB-KW"/>
</dbReference>
<dbReference type="InterPro" id="IPR020834">
    <property type="entry name" value="LipOase_CS"/>
</dbReference>
<reference evidence="9" key="1">
    <citation type="submission" date="2025-08" db="UniProtKB">
        <authorList>
            <consortium name="RefSeq"/>
        </authorList>
    </citation>
    <scope>IDENTIFICATION</scope>
    <source>
        <tissue evidence="9">Skeletal muscle</tissue>
    </source>
</reference>
<dbReference type="Gene3D" id="1.20.245.10">
    <property type="entry name" value="Lipoxygenase-1, Domain 5"/>
    <property type="match status" value="2"/>
</dbReference>
<keyword evidence="8" id="KW-1185">Reference proteome</keyword>
<dbReference type="PROSITE" id="PS00081">
    <property type="entry name" value="LIPOXYGENASE_2"/>
    <property type="match status" value="1"/>
</dbReference>
<name>A0A6I9YZ45_9SAUR</name>
<dbReference type="Proteomes" id="UP000504617">
    <property type="component" value="Unplaced"/>
</dbReference>
<organism evidence="8 9">
    <name type="scientific">Thamnophis sirtalis</name>
    <dbReference type="NCBI Taxonomy" id="35019"/>
    <lineage>
        <taxon>Eukaryota</taxon>
        <taxon>Metazoa</taxon>
        <taxon>Chordata</taxon>
        <taxon>Craniata</taxon>
        <taxon>Vertebrata</taxon>
        <taxon>Euteleostomi</taxon>
        <taxon>Lepidosauria</taxon>
        <taxon>Squamata</taxon>
        <taxon>Bifurcata</taxon>
        <taxon>Unidentata</taxon>
        <taxon>Episquamata</taxon>
        <taxon>Toxicofera</taxon>
        <taxon>Serpentes</taxon>
        <taxon>Colubroidea</taxon>
        <taxon>Colubridae</taxon>
        <taxon>Natricinae</taxon>
        <taxon>Thamnophis</taxon>
    </lineage>
</organism>
<evidence type="ECO:0000256" key="3">
    <source>
        <dbReference type="ARBA" id="ARBA00022964"/>
    </source>
</evidence>